<dbReference type="EMBL" id="JAYMYQ010000005">
    <property type="protein sequence ID" value="KAK7330525.1"/>
    <property type="molecule type" value="Genomic_DNA"/>
</dbReference>
<name>A0AAN9L6V8_CANGL</name>
<accession>A0AAN9L6V8</accession>
<organism evidence="2 3">
    <name type="scientific">Canavalia gladiata</name>
    <name type="common">Sword bean</name>
    <name type="synonym">Dolichos gladiatus</name>
    <dbReference type="NCBI Taxonomy" id="3824"/>
    <lineage>
        <taxon>Eukaryota</taxon>
        <taxon>Viridiplantae</taxon>
        <taxon>Streptophyta</taxon>
        <taxon>Embryophyta</taxon>
        <taxon>Tracheophyta</taxon>
        <taxon>Spermatophyta</taxon>
        <taxon>Magnoliopsida</taxon>
        <taxon>eudicotyledons</taxon>
        <taxon>Gunneridae</taxon>
        <taxon>Pentapetalae</taxon>
        <taxon>rosids</taxon>
        <taxon>fabids</taxon>
        <taxon>Fabales</taxon>
        <taxon>Fabaceae</taxon>
        <taxon>Papilionoideae</taxon>
        <taxon>50 kb inversion clade</taxon>
        <taxon>NPAAA clade</taxon>
        <taxon>indigoferoid/millettioid clade</taxon>
        <taxon>Phaseoleae</taxon>
        <taxon>Canavalia</taxon>
    </lineage>
</organism>
<evidence type="ECO:0000313" key="3">
    <source>
        <dbReference type="Proteomes" id="UP001367508"/>
    </source>
</evidence>
<keyword evidence="3" id="KW-1185">Reference proteome</keyword>
<evidence type="ECO:0000256" key="1">
    <source>
        <dbReference type="SAM" id="MobiDB-lite"/>
    </source>
</evidence>
<evidence type="ECO:0000313" key="2">
    <source>
        <dbReference type="EMBL" id="KAK7330525.1"/>
    </source>
</evidence>
<comment type="caution">
    <text evidence="2">The sequence shown here is derived from an EMBL/GenBank/DDBJ whole genome shotgun (WGS) entry which is preliminary data.</text>
</comment>
<proteinExistence type="predicted"/>
<dbReference type="Proteomes" id="UP001367508">
    <property type="component" value="Unassembled WGS sequence"/>
</dbReference>
<reference evidence="2 3" key="1">
    <citation type="submission" date="2024-01" db="EMBL/GenBank/DDBJ databases">
        <title>The genomes of 5 underutilized Papilionoideae crops provide insights into root nodulation and disease resistanc.</title>
        <authorList>
            <person name="Jiang F."/>
        </authorList>
    </citation>
    <scope>NUCLEOTIDE SEQUENCE [LARGE SCALE GENOMIC DNA]</scope>
    <source>
        <strain evidence="2">LVBAO_FW01</strain>
        <tissue evidence="2">Leaves</tissue>
    </source>
</reference>
<gene>
    <name evidence="2" type="ORF">VNO77_24720</name>
</gene>
<sequence length="82" mass="9323">MRHSLAHKAQNMSKHVSRRQNSHKIVGAVRSSFGHEMRDDSFVVSLIHPSFSLHCFTLRNYGERDKTTAFLENKGTGPLCLI</sequence>
<protein>
    <submittedName>
        <fullName evidence="2">Uncharacterized protein</fullName>
    </submittedName>
</protein>
<feature type="region of interest" description="Disordered" evidence="1">
    <location>
        <begin position="1"/>
        <end position="21"/>
    </location>
</feature>
<dbReference type="AlphaFoldDB" id="A0AAN9L6V8"/>